<dbReference type="NCBIfam" id="NF042421">
    <property type="entry name" value="hydcarot_desat_CrtD"/>
    <property type="match status" value="1"/>
</dbReference>
<dbReference type="InterPro" id="IPR036188">
    <property type="entry name" value="FAD/NAD-bd_sf"/>
</dbReference>
<keyword evidence="8" id="KW-1185">Reference proteome</keyword>
<dbReference type="Gene3D" id="3.50.50.60">
    <property type="entry name" value="FAD/NAD(P)-binding domain"/>
    <property type="match status" value="2"/>
</dbReference>
<evidence type="ECO:0000313" key="8">
    <source>
        <dbReference type="Proteomes" id="UP000199534"/>
    </source>
</evidence>
<accession>A0A1I6H641</accession>
<evidence type="ECO:0000256" key="5">
    <source>
        <dbReference type="RuleBase" id="RU362075"/>
    </source>
</evidence>
<dbReference type="InterPro" id="IPR014105">
    <property type="entry name" value="Carotenoid/retinoid_OxRdtase"/>
</dbReference>
<gene>
    <name evidence="7" type="ORF">SAMN04490243_2321</name>
</gene>
<dbReference type="GO" id="GO:0016117">
    <property type="term" value="P:carotenoid biosynthetic process"/>
    <property type="evidence" value="ECO:0007669"/>
    <property type="project" value="UniProtKB-KW"/>
</dbReference>
<comment type="similarity">
    <text evidence="2 5">Belongs to the carotenoid/retinoid oxidoreductase family.</text>
</comment>
<dbReference type="PANTHER" id="PTHR43734:SF7">
    <property type="entry name" value="4,4'-DIAPONEUROSPORENE OXYGENASE"/>
    <property type="match status" value="1"/>
</dbReference>
<evidence type="ECO:0000256" key="3">
    <source>
        <dbReference type="ARBA" id="ARBA00022746"/>
    </source>
</evidence>
<proteinExistence type="inferred from homology"/>
<dbReference type="InterPro" id="IPR054840">
    <property type="entry name" value="hydcarot_desat_CrtD"/>
</dbReference>
<name>A0A1I6H641_9FLAO</name>
<keyword evidence="3 5" id="KW-0125">Carotenoid biosynthesis</keyword>
<dbReference type="PANTHER" id="PTHR43734">
    <property type="entry name" value="PHYTOENE DESATURASE"/>
    <property type="match status" value="1"/>
</dbReference>
<evidence type="ECO:0000256" key="2">
    <source>
        <dbReference type="ARBA" id="ARBA00006046"/>
    </source>
</evidence>
<dbReference type="OrthoDB" id="9774675at2"/>
<dbReference type="SUPFAM" id="SSF51905">
    <property type="entry name" value="FAD/NAD(P)-binding domain"/>
    <property type="match status" value="1"/>
</dbReference>
<keyword evidence="4 5" id="KW-0560">Oxidoreductase</keyword>
<dbReference type="Pfam" id="PF01593">
    <property type="entry name" value="Amino_oxidase"/>
    <property type="match status" value="1"/>
</dbReference>
<evidence type="ECO:0000256" key="1">
    <source>
        <dbReference type="ARBA" id="ARBA00004829"/>
    </source>
</evidence>
<evidence type="ECO:0000313" key="7">
    <source>
        <dbReference type="EMBL" id="SFR49943.1"/>
    </source>
</evidence>
<organism evidence="7 8">
    <name type="scientific">Robiginitalea myxolifaciens</name>
    <dbReference type="NCBI Taxonomy" id="400055"/>
    <lineage>
        <taxon>Bacteria</taxon>
        <taxon>Pseudomonadati</taxon>
        <taxon>Bacteroidota</taxon>
        <taxon>Flavobacteriia</taxon>
        <taxon>Flavobacteriales</taxon>
        <taxon>Flavobacteriaceae</taxon>
        <taxon>Robiginitalea</taxon>
    </lineage>
</organism>
<evidence type="ECO:0000259" key="6">
    <source>
        <dbReference type="Pfam" id="PF01593"/>
    </source>
</evidence>
<feature type="domain" description="Amine oxidase" evidence="6">
    <location>
        <begin position="11"/>
        <end position="485"/>
    </location>
</feature>
<dbReference type="InterPro" id="IPR002937">
    <property type="entry name" value="Amino_oxidase"/>
</dbReference>
<dbReference type="Proteomes" id="UP000199534">
    <property type="component" value="Unassembled WGS sequence"/>
</dbReference>
<evidence type="ECO:0000256" key="4">
    <source>
        <dbReference type="ARBA" id="ARBA00023002"/>
    </source>
</evidence>
<reference evidence="7 8" key="1">
    <citation type="submission" date="2016-10" db="EMBL/GenBank/DDBJ databases">
        <authorList>
            <person name="de Groot N.N."/>
        </authorList>
    </citation>
    <scope>NUCLEOTIDE SEQUENCE [LARGE SCALE GENOMIC DNA]</scope>
    <source>
        <strain evidence="7 8">DSM 21019</strain>
    </source>
</reference>
<comment type="pathway">
    <text evidence="1 5">Carotenoid biosynthesis.</text>
</comment>
<dbReference type="GO" id="GO:0016491">
    <property type="term" value="F:oxidoreductase activity"/>
    <property type="evidence" value="ECO:0007669"/>
    <property type="project" value="UniProtKB-KW"/>
</dbReference>
<dbReference type="STRING" id="400055.SAMN04490243_2321"/>
<dbReference type="NCBIfam" id="TIGR02734">
    <property type="entry name" value="crtI_fam"/>
    <property type="match status" value="1"/>
</dbReference>
<sequence length="492" mass="55020">MPQACVIGAGIAGLAASIRLRSKGYEVRVFEANPYTGGKLHAAKYGDFRFDLGPSLFTLPHLVDELFDLMGESPKDHFEYHQKSTSCHYFWEDGTRFQAPADRAAFCQEASRVFGEAEENVLGYLKSSDRKYELTAPVFLEKSLHRLNTYTNAKTLKALALSSGLGIFKSLHKVNQQRFTNPKMVQLFDRYATYNGSDPYRTPGIMSMIPHLEMGIGTFYPKGGMHRISQSLYELAQRHGVKFHLGTPVTRLHPEGNRIGAVETASGNYPCDLFVSNMDVVPTYRKLLPGVAAPERTLQQERSSSALIFYWGISETFPELDLHNIFFSEDYREEFRHLFETRDLANDLTVYVNITAKETPSDAPKGSENWFVMVNAPGDYGQDWATLRAKARQLILDKLSRILKRDIASLIQTEAVLDPPEIARRTSSFRGALYGAASNDRMAAFLRHPNKHSRFDNLYFVGGSVHPGGGIPLCLLSAKIAAAAIPECRNSA</sequence>
<protein>
    <submittedName>
        <fullName evidence="7">Phytoene desaturase</fullName>
    </submittedName>
</protein>
<dbReference type="EMBL" id="FOYQ01000002">
    <property type="protein sequence ID" value="SFR49943.1"/>
    <property type="molecule type" value="Genomic_DNA"/>
</dbReference>
<dbReference type="AlphaFoldDB" id="A0A1I6H641"/>
<dbReference type="RefSeq" id="WP_092982739.1">
    <property type="nucleotide sequence ID" value="NZ_FOYQ01000002.1"/>
</dbReference>